<evidence type="ECO:0000259" key="2">
    <source>
        <dbReference type="Pfam" id="PF00487"/>
    </source>
</evidence>
<keyword evidence="3" id="KW-0560">Oxidoreductase</keyword>
<dbReference type="RefSeq" id="WP_320506362.1">
    <property type="nucleotide sequence ID" value="NZ_JAXCLW010000001.1"/>
</dbReference>
<feature type="transmembrane region" description="Helical" evidence="1">
    <location>
        <begin position="52"/>
        <end position="72"/>
    </location>
</feature>
<gene>
    <name evidence="3" type="ORF">SMD27_00415</name>
</gene>
<dbReference type="EC" id="1.14.19.-" evidence="3"/>
<feature type="transmembrane region" description="Helical" evidence="1">
    <location>
        <begin position="26"/>
        <end position="46"/>
    </location>
</feature>
<feature type="transmembrane region" description="Helical" evidence="1">
    <location>
        <begin position="181"/>
        <end position="207"/>
    </location>
</feature>
<proteinExistence type="predicted"/>
<dbReference type="InterPro" id="IPR005804">
    <property type="entry name" value="FA_desaturase_dom"/>
</dbReference>
<keyword evidence="1" id="KW-1133">Transmembrane helix</keyword>
<dbReference type="PANTHER" id="PTHR12879:SF8">
    <property type="entry name" value="SPHINGOLIPID DELTA(4)-DESATURASE DES1"/>
    <property type="match status" value="1"/>
</dbReference>
<dbReference type="EMBL" id="JAXCLW010000001">
    <property type="protein sequence ID" value="MDY0881293.1"/>
    <property type="molecule type" value="Genomic_DNA"/>
</dbReference>
<comment type="caution">
    <text evidence="3">The sequence shown here is derived from an EMBL/GenBank/DDBJ whole genome shotgun (WGS) entry which is preliminary data.</text>
</comment>
<evidence type="ECO:0000313" key="3">
    <source>
        <dbReference type="EMBL" id="MDY0881293.1"/>
    </source>
</evidence>
<sequence length="303" mass="34988">MPDNFVRTKIVDHQLLRELSERSDQAGLRQLLAHLAVLLATGLLVWQSLGSWWVLPAMLLHGIVLIFLFTPLHECIHRTAFASRRWNDGVAFVIGCLLLLPRDYFRAFHFAHHRFTQDPVRDPELAFPKPRTMRQWLWHVSGLPYWAGQSRALIDHARGRVEGNFYNGDKQRLDIIREARLVLAIYGVVFIVSLAAQSAFALFYWLLPALLGQPFLRLYLLAEHALCPLSDDMLANTRTTYTNAAIRFLAWNMPYHTEHHAFPSVPFHALPHLNQLIRHQLKVTAPGYVDVQRQILRRMRTAA</sequence>
<name>A0ABU5E4S7_9PROT</name>
<keyword evidence="1" id="KW-0472">Membrane</keyword>
<evidence type="ECO:0000256" key="1">
    <source>
        <dbReference type="SAM" id="Phobius"/>
    </source>
</evidence>
<accession>A0ABU5E4S7</accession>
<organism evidence="3 4">
    <name type="scientific">Dongia soli</name>
    <dbReference type="NCBI Taxonomy" id="600628"/>
    <lineage>
        <taxon>Bacteria</taxon>
        <taxon>Pseudomonadati</taxon>
        <taxon>Pseudomonadota</taxon>
        <taxon>Alphaproteobacteria</taxon>
        <taxon>Rhodospirillales</taxon>
        <taxon>Dongiaceae</taxon>
        <taxon>Dongia</taxon>
    </lineage>
</organism>
<dbReference type="GO" id="GO:0016491">
    <property type="term" value="F:oxidoreductase activity"/>
    <property type="evidence" value="ECO:0007669"/>
    <property type="project" value="UniProtKB-KW"/>
</dbReference>
<protein>
    <submittedName>
        <fullName evidence="3">Fatty acid desaturase</fullName>
        <ecNumber evidence="3">1.14.19.-</ecNumber>
    </submittedName>
</protein>
<feature type="domain" description="Fatty acid desaturase" evidence="2">
    <location>
        <begin position="51"/>
        <end position="284"/>
    </location>
</feature>
<keyword evidence="1" id="KW-0812">Transmembrane</keyword>
<reference evidence="3 4" key="1">
    <citation type="journal article" date="2016" name="Antonie Van Leeuwenhoek">
        <title>Dongia soli sp. nov., isolated from soil from Dokdo, Korea.</title>
        <authorList>
            <person name="Kim D.U."/>
            <person name="Lee H."/>
            <person name="Kim H."/>
            <person name="Kim S.G."/>
            <person name="Ka J.O."/>
        </authorList>
    </citation>
    <scope>NUCLEOTIDE SEQUENCE [LARGE SCALE GENOMIC DNA]</scope>
    <source>
        <strain evidence="3 4">D78</strain>
    </source>
</reference>
<evidence type="ECO:0000313" key="4">
    <source>
        <dbReference type="Proteomes" id="UP001279642"/>
    </source>
</evidence>
<keyword evidence="4" id="KW-1185">Reference proteome</keyword>
<dbReference type="Proteomes" id="UP001279642">
    <property type="component" value="Unassembled WGS sequence"/>
</dbReference>
<dbReference type="Pfam" id="PF00487">
    <property type="entry name" value="FA_desaturase"/>
    <property type="match status" value="1"/>
</dbReference>
<dbReference type="PANTHER" id="PTHR12879">
    <property type="entry name" value="SPHINGOLIPID DELTA 4 DESATURASE/C-4 HYDROXYLASE PROTEIN DES2"/>
    <property type="match status" value="1"/>
</dbReference>